<feature type="domain" description="Glycosyl hydrolase family 13 catalytic" evidence="7">
    <location>
        <begin position="104"/>
        <end position="475"/>
    </location>
</feature>
<accession>A0A9P0NP32</accession>
<dbReference type="PANTHER" id="PTHR10357">
    <property type="entry name" value="ALPHA-AMYLASE FAMILY MEMBER"/>
    <property type="match status" value="1"/>
</dbReference>
<dbReference type="PANTHER" id="PTHR10357:SF179">
    <property type="entry name" value="NEUTRAL AND BASIC AMINO ACID TRANSPORT PROTEIN RBAT"/>
    <property type="match status" value="1"/>
</dbReference>
<dbReference type="InterPro" id="IPR017853">
    <property type="entry name" value="GH"/>
</dbReference>
<keyword evidence="4" id="KW-0325">Glycoprotein</keyword>
<comment type="catalytic activity">
    <reaction evidence="1">
        <text>Hydrolysis of terminal, non-reducing (1-&gt;4)-linked alpha-D-glucose residues with release of alpha-D-glucose.</text>
        <dbReference type="EC" id="3.2.1.20"/>
    </reaction>
</comment>
<dbReference type="FunFam" id="3.90.400.10:FF:000001">
    <property type="entry name" value="Maltase A3, isoform A"/>
    <property type="match status" value="1"/>
</dbReference>
<evidence type="ECO:0000256" key="3">
    <source>
        <dbReference type="ARBA" id="ARBA00012741"/>
    </source>
</evidence>
<dbReference type="EC" id="3.2.1.20" evidence="3"/>
<gene>
    <name evidence="8" type="ORF">APHIGO_LOCUS12137</name>
</gene>
<name>A0A9P0NP32_APHGO</name>
<evidence type="ECO:0000313" key="9">
    <source>
        <dbReference type="Proteomes" id="UP001154329"/>
    </source>
</evidence>
<dbReference type="Gene3D" id="2.60.40.1180">
    <property type="entry name" value="Golgi alpha-mannosidase II"/>
    <property type="match status" value="1"/>
</dbReference>
<evidence type="ECO:0000259" key="7">
    <source>
        <dbReference type="SMART" id="SM00642"/>
    </source>
</evidence>
<dbReference type="GO" id="GO:0004558">
    <property type="term" value="F:alpha-1,4-glucosidase activity"/>
    <property type="evidence" value="ECO:0007669"/>
    <property type="project" value="UniProtKB-EC"/>
</dbReference>
<dbReference type="Gene3D" id="3.90.400.10">
    <property type="entry name" value="Oligo-1,6-glucosidase, Domain 2"/>
    <property type="match status" value="1"/>
</dbReference>
<evidence type="ECO:0000256" key="1">
    <source>
        <dbReference type="ARBA" id="ARBA00001657"/>
    </source>
</evidence>
<proteinExistence type="inferred from homology"/>
<reference evidence="8" key="2">
    <citation type="submission" date="2022-10" db="EMBL/GenBank/DDBJ databases">
        <authorList>
            <consortium name="ENA_rothamsted_submissions"/>
            <consortium name="culmorum"/>
            <person name="King R."/>
        </authorList>
    </citation>
    <scope>NUCLEOTIDE SEQUENCE</scope>
</reference>
<dbReference type="SUPFAM" id="SSF51445">
    <property type="entry name" value="(Trans)glycosidases"/>
    <property type="match status" value="1"/>
</dbReference>
<evidence type="ECO:0000256" key="6">
    <source>
        <dbReference type="SAM" id="SignalP"/>
    </source>
</evidence>
<evidence type="ECO:0000313" key="8">
    <source>
        <dbReference type="EMBL" id="CAH1738892.1"/>
    </source>
</evidence>
<dbReference type="Pfam" id="PF00128">
    <property type="entry name" value="Alpha-amylase"/>
    <property type="match status" value="1"/>
</dbReference>
<dbReference type="InterPro" id="IPR013780">
    <property type="entry name" value="Glyco_hydro_b"/>
</dbReference>
<evidence type="ECO:0000256" key="2">
    <source>
        <dbReference type="ARBA" id="ARBA00008061"/>
    </source>
</evidence>
<organism evidence="8 9">
    <name type="scientific">Aphis gossypii</name>
    <name type="common">Cotton aphid</name>
    <dbReference type="NCBI Taxonomy" id="80765"/>
    <lineage>
        <taxon>Eukaryota</taxon>
        <taxon>Metazoa</taxon>
        <taxon>Ecdysozoa</taxon>
        <taxon>Arthropoda</taxon>
        <taxon>Hexapoda</taxon>
        <taxon>Insecta</taxon>
        <taxon>Pterygota</taxon>
        <taxon>Neoptera</taxon>
        <taxon>Paraneoptera</taxon>
        <taxon>Hemiptera</taxon>
        <taxon>Sternorrhyncha</taxon>
        <taxon>Aphidomorpha</taxon>
        <taxon>Aphidoidea</taxon>
        <taxon>Aphididae</taxon>
        <taxon>Aphidini</taxon>
        <taxon>Aphis</taxon>
        <taxon>Aphis</taxon>
    </lineage>
</organism>
<dbReference type="EMBL" id="OU899037">
    <property type="protein sequence ID" value="CAH1738892.1"/>
    <property type="molecule type" value="Genomic_DNA"/>
</dbReference>
<sequence>MVLKMVFQYIARMSFLIFLCFIILGVEAGNKELIDLHREEKSNIELGLKSIVNNIFKEETNLEYKVKNNRTERKTQFIKENLEDIFNKKNKTKLDWWQTCLIYEIYPRSFKDSTGTGMGDLRGIIEKIPYLKYLGVCAVWLTPIYPSPGVDLGYDITDFKAIGENIGTMEDFEELKNKLHENGIKIILDIVPNHTSDKHEWFIKSVQREEPYTDYYVWVDAKYVNGTRQVPNNWMAIFGNTMWEWNEIRQQYYLHQFLIPQPDLNFWNPLVRKEIKDILRFWLDKGVDGFRMDAIPHIYERQDFLDSPILNDGTPEIIDYTQGLDECFYEVNEWRYLLDEYTKKDGKTRFMAIETYLKFKYSKKFYGNETNPGAHFPLNVCFIVSSHMSAKEYVDTLTELFSNLPTGAWLSWIIGNHDTERATSRFGLELIDGLHMIQLLLPTGTPVVYMGDELGMTNTYLRNDQRFYKSRIYDRETGRTPFQWDSSPQAGFSNKTKTWLPVNPNYVTLNVESEMAARRSHLKIFKEIANLRELEVFRTGNVELYEISEYVFAFSRSNNFFKNYFIVINLGSELENINLKKFKKSLSPKMIVRISSLYAEQSNGDIVSAKSFTLRPSAALVLESIFY</sequence>
<feature type="signal peptide" evidence="6">
    <location>
        <begin position="1"/>
        <end position="28"/>
    </location>
</feature>
<dbReference type="Gene3D" id="3.20.20.80">
    <property type="entry name" value="Glycosidases"/>
    <property type="match status" value="1"/>
</dbReference>
<dbReference type="InterPro" id="IPR045857">
    <property type="entry name" value="O16G_dom_2"/>
</dbReference>
<dbReference type="GO" id="GO:0005975">
    <property type="term" value="P:carbohydrate metabolic process"/>
    <property type="evidence" value="ECO:0007669"/>
    <property type="project" value="InterPro"/>
</dbReference>
<dbReference type="InterPro" id="IPR006047">
    <property type="entry name" value="GH13_cat_dom"/>
</dbReference>
<evidence type="ECO:0000256" key="4">
    <source>
        <dbReference type="ARBA" id="ARBA00023180"/>
    </source>
</evidence>
<feature type="chain" id="PRO_5040155243" description="alpha-glucosidase" evidence="6">
    <location>
        <begin position="29"/>
        <end position="627"/>
    </location>
</feature>
<keyword evidence="6" id="KW-0732">Signal</keyword>
<evidence type="ECO:0000256" key="5">
    <source>
        <dbReference type="ARBA" id="ARBA00023295"/>
    </source>
</evidence>
<dbReference type="AlphaFoldDB" id="A0A9P0NP32"/>
<keyword evidence="5" id="KW-0326">Glycosidase</keyword>
<protein>
    <recommendedName>
        <fullName evidence="3">alpha-glucosidase</fullName>
        <ecNumber evidence="3">3.2.1.20</ecNumber>
    </recommendedName>
</protein>
<keyword evidence="5" id="KW-0378">Hydrolase</keyword>
<dbReference type="SMART" id="SM00642">
    <property type="entry name" value="Aamy"/>
    <property type="match status" value="1"/>
</dbReference>
<comment type="similarity">
    <text evidence="2">Belongs to the glycosyl hydrolase 13 family.</text>
</comment>
<reference evidence="8" key="1">
    <citation type="submission" date="2022-02" db="EMBL/GenBank/DDBJ databases">
        <authorList>
            <person name="King R."/>
        </authorList>
    </citation>
    <scope>NUCLEOTIDE SEQUENCE</scope>
</reference>
<dbReference type="Proteomes" id="UP001154329">
    <property type="component" value="Chromosome 4"/>
</dbReference>
<keyword evidence="9" id="KW-1185">Reference proteome</keyword>